<dbReference type="PIRSF" id="PIRSF009120">
    <property type="entry name" value="UCP009120_prtse"/>
    <property type="match status" value="1"/>
</dbReference>
<sequence>MTYCIGMGLDEGLVFVSDSRTNAGIDKIARFEKMRVFENPGERVMVALSAGNLSVTQNALNLLDLRARKDPQAVSLWNVGSMFEAARLLGDAMREVREYDEKYLREQNIDVSASFILGGQIAGETPRLFLVYSEGNFIEALNDTPYFQIGEIKYGKPILDRMIQRGSSLEAGVKCALISFDATIRSNLSVGAPIDLLIYRADSLRVETRERLMEDDPYLARINREWDEGLHRVFDSLPAHDW</sequence>
<dbReference type="SUPFAM" id="SSF56235">
    <property type="entry name" value="N-terminal nucleophile aminohydrolases (Ntn hydrolases)"/>
    <property type="match status" value="1"/>
</dbReference>
<dbReference type="Gene3D" id="3.60.20.10">
    <property type="entry name" value="Glutamine Phosphoribosylpyrophosphate, subunit 1, domain 1"/>
    <property type="match status" value="1"/>
</dbReference>
<gene>
    <name evidence="1" type="ORF">HF690_00625</name>
</gene>
<organism evidence="1 2">
    <name type="scientific">Oleiagrimonas citrea</name>
    <dbReference type="NCBI Taxonomy" id="1665687"/>
    <lineage>
        <taxon>Bacteria</taxon>
        <taxon>Pseudomonadati</taxon>
        <taxon>Pseudomonadota</taxon>
        <taxon>Gammaproteobacteria</taxon>
        <taxon>Lysobacterales</taxon>
        <taxon>Rhodanobacteraceae</taxon>
        <taxon>Oleiagrimonas</taxon>
    </lineage>
</organism>
<reference evidence="1 2" key="1">
    <citation type="journal article" date="2017" name="Int. J. Syst. Evol. Microbiol.">
        <title>Oleiagrimonas citrea sp. nov., a marine bacterium isolated from tidal flat sediment and emended description of the genus Oleiagrimonas Fang et al. 2015 and Oleiagrimonas soli.</title>
        <authorList>
            <person name="Yang S.H."/>
            <person name="Seo H.S."/>
            <person name="Seong C.N."/>
            <person name="Kwon K.K."/>
        </authorList>
    </citation>
    <scope>NUCLEOTIDE SEQUENCE [LARGE SCALE GENOMIC DNA]</scope>
    <source>
        <strain evidence="1 2">MEBiC09124</strain>
    </source>
</reference>
<proteinExistence type="predicted"/>
<evidence type="ECO:0000313" key="1">
    <source>
        <dbReference type="EMBL" id="NKZ37454.1"/>
    </source>
</evidence>
<accession>A0A846ZDU0</accession>
<dbReference type="RefSeq" id="WP_168608098.1">
    <property type="nucleotide sequence ID" value="NZ_JAAZQD010000001.1"/>
</dbReference>
<keyword evidence="2" id="KW-1185">Reference proteome</keyword>
<dbReference type="InterPro" id="IPR016545">
    <property type="entry name" value="UCP009120_prtse"/>
</dbReference>
<protein>
    <submittedName>
        <fullName evidence="1">Peptidase</fullName>
    </submittedName>
</protein>
<dbReference type="EMBL" id="JAAZQD010000001">
    <property type="protein sequence ID" value="NKZ37454.1"/>
    <property type="molecule type" value="Genomic_DNA"/>
</dbReference>
<dbReference type="Proteomes" id="UP000541636">
    <property type="component" value="Unassembled WGS sequence"/>
</dbReference>
<dbReference type="InterPro" id="IPR029055">
    <property type="entry name" value="Ntn_hydrolases_N"/>
</dbReference>
<name>A0A846ZDU0_9GAMM</name>
<dbReference type="AlphaFoldDB" id="A0A846ZDU0"/>
<comment type="caution">
    <text evidence="1">The sequence shown here is derived from an EMBL/GenBank/DDBJ whole genome shotgun (WGS) entry which is preliminary data.</text>
</comment>
<evidence type="ECO:0000313" key="2">
    <source>
        <dbReference type="Proteomes" id="UP000541636"/>
    </source>
</evidence>